<protein>
    <submittedName>
        <fullName evidence="3">Uncharacterized protein</fullName>
    </submittedName>
</protein>
<reference evidence="3" key="1">
    <citation type="submission" date="2022-11" db="UniProtKB">
        <authorList>
            <consortium name="WormBaseParasite"/>
        </authorList>
    </citation>
    <scope>IDENTIFICATION</scope>
</reference>
<dbReference type="AlphaFoldDB" id="A0A915ITV4"/>
<dbReference type="WBParaSite" id="nRc.2.0.1.t17281-RA">
    <property type="protein sequence ID" value="nRc.2.0.1.t17281-RA"/>
    <property type="gene ID" value="nRc.2.0.1.g17281"/>
</dbReference>
<keyword evidence="2" id="KW-1185">Reference proteome</keyword>
<organism evidence="2 3">
    <name type="scientific">Romanomermis culicivorax</name>
    <name type="common">Nematode worm</name>
    <dbReference type="NCBI Taxonomy" id="13658"/>
    <lineage>
        <taxon>Eukaryota</taxon>
        <taxon>Metazoa</taxon>
        <taxon>Ecdysozoa</taxon>
        <taxon>Nematoda</taxon>
        <taxon>Enoplea</taxon>
        <taxon>Dorylaimia</taxon>
        <taxon>Mermithida</taxon>
        <taxon>Mermithoidea</taxon>
        <taxon>Mermithidae</taxon>
        <taxon>Romanomermis</taxon>
    </lineage>
</organism>
<evidence type="ECO:0000313" key="3">
    <source>
        <dbReference type="WBParaSite" id="nRc.2.0.1.t17281-RA"/>
    </source>
</evidence>
<proteinExistence type="predicted"/>
<evidence type="ECO:0000313" key="2">
    <source>
        <dbReference type="Proteomes" id="UP000887565"/>
    </source>
</evidence>
<feature type="region of interest" description="Disordered" evidence="1">
    <location>
        <begin position="1"/>
        <end position="63"/>
    </location>
</feature>
<accession>A0A915ITV4</accession>
<feature type="compositionally biased region" description="Basic and acidic residues" evidence="1">
    <location>
        <begin position="30"/>
        <end position="62"/>
    </location>
</feature>
<sequence>MFKSDVVSSDVKGTKEQEQQQISLVAERSNISEENKSHKEEDKGGDARISHQDEKKKSKRVEAVVTQSKAHVWEKVQKVNQETDQSAIPKEEDNVQCLYAGKKGEFDKQGKS</sequence>
<evidence type="ECO:0000256" key="1">
    <source>
        <dbReference type="SAM" id="MobiDB-lite"/>
    </source>
</evidence>
<name>A0A915ITV4_ROMCU</name>
<dbReference type="Proteomes" id="UP000887565">
    <property type="component" value="Unplaced"/>
</dbReference>